<dbReference type="GO" id="GO:0004826">
    <property type="term" value="F:phenylalanine-tRNA ligase activity"/>
    <property type="evidence" value="ECO:0007669"/>
    <property type="project" value="UniProtKB-UniRule"/>
</dbReference>
<dbReference type="PATRIC" id="fig|673862.3.peg.942"/>
<dbReference type="HOGENOM" id="CLU_025086_0_1_7"/>
<sequence>MDNTNKLIIETKENFLKELNSISNLKDLESLRVKYLGRQGILNDFIERLKDFDAENKRLYGPLFNELKKDIHLRIDNKKLLIEEEIKSLNAYKEANFDVTAYKPFTYKGSLHPYTHLIEQVEDIFISMGYEIIQGPEVETEYHNFDVLNIPSNHPAREMQDTFWLDLPDKLMRTHTSTVQVHAMKNRKPPIAVGSLGRCYRNEATDASHDFMFMQVEILFIDKNVTISNLVATAKTFLQLLFGKNDLDIRLRPSYFPFVEPGVEVDISCIFCTSGCSVCKTTGWIELGGAGLMHPNVLTSCNIDPEEYSGFAFGFGLTRLAMLRYGISDIRLLHSNKIDFLKQF</sequence>
<dbReference type="STRING" id="673862.BABL1_gene_762"/>
<evidence type="ECO:0000256" key="8">
    <source>
        <dbReference type="ARBA" id="ARBA00022840"/>
    </source>
</evidence>
<evidence type="ECO:0000256" key="4">
    <source>
        <dbReference type="ARBA" id="ARBA00022490"/>
    </source>
</evidence>
<dbReference type="InterPro" id="IPR004529">
    <property type="entry name" value="Phe-tRNA-synth_IIc_asu"/>
</dbReference>
<dbReference type="Proteomes" id="UP000018769">
    <property type="component" value="Chromosome I"/>
</dbReference>
<dbReference type="PROSITE" id="PS50862">
    <property type="entry name" value="AA_TRNA_LIGASE_II"/>
    <property type="match status" value="1"/>
</dbReference>
<keyword evidence="9 13" id="KW-0460">Magnesium</keyword>
<evidence type="ECO:0000256" key="6">
    <source>
        <dbReference type="ARBA" id="ARBA00022723"/>
    </source>
</evidence>
<evidence type="ECO:0000256" key="1">
    <source>
        <dbReference type="ARBA" id="ARBA00004496"/>
    </source>
</evidence>
<name>V6DKL7_9BACT</name>
<dbReference type="GO" id="GO:0000049">
    <property type="term" value="F:tRNA binding"/>
    <property type="evidence" value="ECO:0007669"/>
    <property type="project" value="InterPro"/>
</dbReference>
<dbReference type="CDD" id="cd00496">
    <property type="entry name" value="PheRS_alpha_core"/>
    <property type="match status" value="1"/>
</dbReference>
<keyword evidence="4 13" id="KW-0963">Cytoplasm</keyword>
<evidence type="ECO:0000259" key="14">
    <source>
        <dbReference type="PROSITE" id="PS50862"/>
    </source>
</evidence>
<comment type="subunit">
    <text evidence="3 13">Tetramer of two alpha and two beta subunits.</text>
</comment>
<dbReference type="RefSeq" id="WP_023793054.1">
    <property type="nucleotide sequence ID" value="NC_023003.1"/>
</dbReference>
<proteinExistence type="inferred from homology"/>
<evidence type="ECO:0000256" key="9">
    <source>
        <dbReference type="ARBA" id="ARBA00022842"/>
    </source>
</evidence>
<keyword evidence="8 13" id="KW-0067">ATP-binding</keyword>
<keyword evidence="5 13" id="KW-0436">Ligase</keyword>
<accession>V6DKL7</accession>
<comment type="cofactor">
    <cofactor evidence="13">
        <name>Mg(2+)</name>
        <dbReference type="ChEBI" id="CHEBI:18420"/>
    </cofactor>
    <text evidence="13">Binds 2 magnesium ions per tetramer.</text>
</comment>
<dbReference type="GO" id="GO:0005737">
    <property type="term" value="C:cytoplasm"/>
    <property type="evidence" value="ECO:0007669"/>
    <property type="project" value="UniProtKB-SubCell"/>
</dbReference>
<protein>
    <recommendedName>
        <fullName evidence="13">Phenylalanine--tRNA ligase alpha subunit</fullName>
        <ecNumber evidence="13">6.1.1.20</ecNumber>
    </recommendedName>
    <alternativeName>
        <fullName evidence="13">Phenylalanyl-tRNA synthetase alpha subunit</fullName>
        <shortName evidence="13">PheRS</shortName>
    </alternativeName>
</protein>
<evidence type="ECO:0000313" key="15">
    <source>
        <dbReference type="EMBL" id="CDK31051.1"/>
    </source>
</evidence>
<dbReference type="EC" id="6.1.1.20" evidence="13"/>
<organism evidence="15 16">
    <name type="scientific">Candidatus Babela massiliensis</name>
    <dbReference type="NCBI Taxonomy" id="673862"/>
    <lineage>
        <taxon>Bacteria</taxon>
        <taxon>Candidatus Babelota</taxon>
        <taxon>Candidatus Babeliae</taxon>
        <taxon>Candidatus Babeliales</taxon>
        <taxon>Candidatus Babeliaceae</taxon>
        <taxon>Candidatus Babela</taxon>
    </lineage>
</organism>
<dbReference type="InterPro" id="IPR010978">
    <property type="entry name" value="tRNA-bd_arm"/>
</dbReference>
<evidence type="ECO:0000313" key="16">
    <source>
        <dbReference type="Proteomes" id="UP000018769"/>
    </source>
</evidence>
<gene>
    <name evidence="13 15" type="primary">pheS</name>
    <name evidence="15" type="ORF">BABL1_gene_762</name>
</gene>
<dbReference type="Pfam" id="PF02912">
    <property type="entry name" value="Phe_tRNA-synt_N"/>
    <property type="match status" value="1"/>
</dbReference>
<evidence type="ECO:0000256" key="10">
    <source>
        <dbReference type="ARBA" id="ARBA00022917"/>
    </source>
</evidence>
<keyword evidence="6 13" id="KW-0479">Metal-binding</keyword>
<dbReference type="PANTHER" id="PTHR11538">
    <property type="entry name" value="PHENYLALANYL-TRNA SYNTHETASE"/>
    <property type="match status" value="1"/>
</dbReference>
<evidence type="ECO:0000256" key="7">
    <source>
        <dbReference type="ARBA" id="ARBA00022741"/>
    </source>
</evidence>
<dbReference type="Gene3D" id="3.30.930.10">
    <property type="entry name" value="Bira Bifunctional Protein, Domain 2"/>
    <property type="match status" value="1"/>
</dbReference>
<evidence type="ECO:0000256" key="13">
    <source>
        <dbReference type="HAMAP-Rule" id="MF_00281"/>
    </source>
</evidence>
<keyword evidence="11 13" id="KW-0030">Aminoacyl-tRNA synthetase</keyword>
<dbReference type="SUPFAM" id="SSF55681">
    <property type="entry name" value="Class II aaRS and biotin synthetases"/>
    <property type="match status" value="1"/>
</dbReference>
<dbReference type="InterPro" id="IPR004188">
    <property type="entry name" value="Phe-tRNA_ligase_II_N"/>
</dbReference>
<dbReference type="InterPro" id="IPR002319">
    <property type="entry name" value="Phenylalanyl-tRNA_Synthase"/>
</dbReference>
<evidence type="ECO:0000256" key="3">
    <source>
        <dbReference type="ARBA" id="ARBA00011209"/>
    </source>
</evidence>
<dbReference type="Pfam" id="PF01409">
    <property type="entry name" value="tRNA-synt_2d"/>
    <property type="match status" value="1"/>
</dbReference>
<evidence type="ECO:0000256" key="11">
    <source>
        <dbReference type="ARBA" id="ARBA00023146"/>
    </source>
</evidence>
<dbReference type="NCBIfam" id="TIGR00468">
    <property type="entry name" value="pheS"/>
    <property type="match status" value="1"/>
</dbReference>
<dbReference type="KEGG" id="dpb:BABL1_gene_762"/>
<dbReference type="EMBL" id="HG793133">
    <property type="protein sequence ID" value="CDK31051.1"/>
    <property type="molecule type" value="Genomic_DNA"/>
</dbReference>
<keyword evidence="10 13" id="KW-0648">Protein biosynthesis</keyword>
<evidence type="ECO:0000256" key="5">
    <source>
        <dbReference type="ARBA" id="ARBA00022598"/>
    </source>
</evidence>
<comment type="catalytic activity">
    <reaction evidence="12 13">
        <text>tRNA(Phe) + L-phenylalanine + ATP = L-phenylalanyl-tRNA(Phe) + AMP + diphosphate + H(+)</text>
        <dbReference type="Rhea" id="RHEA:19413"/>
        <dbReference type="Rhea" id="RHEA-COMP:9668"/>
        <dbReference type="Rhea" id="RHEA-COMP:9699"/>
        <dbReference type="ChEBI" id="CHEBI:15378"/>
        <dbReference type="ChEBI" id="CHEBI:30616"/>
        <dbReference type="ChEBI" id="CHEBI:33019"/>
        <dbReference type="ChEBI" id="CHEBI:58095"/>
        <dbReference type="ChEBI" id="CHEBI:78442"/>
        <dbReference type="ChEBI" id="CHEBI:78531"/>
        <dbReference type="ChEBI" id="CHEBI:456215"/>
        <dbReference type="EC" id="6.1.1.20"/>
    </reaction>
</comment>
<dbReference type="GO" id="GO:0006432">
    <property type="term" value="P:phenylalanyl-tRNA aminoacylation"/>
    <property type="evidence" value="ECO:0007669"/>
    <property type="project" value="UniProtKB-UniRule"/>
</dbReference>
<dbReference type="OrthoDB" id="9800719at2"/>
<keyword evidence="7 13" id="KW-0547">Nucleotide-binding</keyword>
<evidence type="ECO:0000256" key="12">
    <source>
        <dbReference type="ARBA" id="ARBA00049255"/>
    </source>
</evidence>
<dbReference type="AlphaFoldDB" id="V6DKL7"/>
<dbReference type="SUPFAM" id="SSF46589">
    <property type="entry name" value="tRNA-binding arm"/>
    <property type="match status" value="1"/>
</dbReference>
<comment type="similarity">
    <text evidence="2 13">Belongs to the class-II aminoacyl-tRNA synthetase family. Phe-tRNA synthetase alpha subunit type 1 subfamily.</text>
</comment>
<dbReference type="GO" id="GO:0005524">
    <property type="term" value="F:ATP binding"/>
    <property type="evidence" value="ECO:0007669"/>
    <property type="project" value="UniProtKB-UniRule"/>
</dbReference>
<reference evidence="15 16" key="1">
    <citation type="journal article" date="2015" name="Biol. Direct">
        <title>Babela massiliensis, a representative of a widespread bacterial phylum with unusual adaptations to parasitism in amoebae.</title>
        <authorList>
            <person name="Pagnier I."/>
            <person name="Yutin N."/>
            <person name="Croce O."/>
            <person name="Makarova K.S."/>
            <person name="Wolf Y.I."/>
            <person name="Benamar S."/>
            <person name="Raoult D."/>
            <person name="Koonin E.V."/>
            <person name="La Scola B."/>
        </authorList>
    </citation>
    <scope>NUCLEOTIDE SEQUENCE [LARGE SCALE GENOMIC DNA]</scope>
    <source>
        <strain evidence="16">BABL1</strain>
    </source>
</reference>
<dbReference type="PANTHER" id="PTHR11538:SF41">
    <property type="entry name" value="PHENYLALANINE--TRNA LIGASE, MITOCHONDRIAL"/>
    <property type="match status" value="1"/>
</dbReference>
<dbReference type="eggNOG" id="COG0016">
    <property type="taxonomic scope" value="Bacteria"/>
</dbReference>
<dbReference type="InterPro" id="IPR045864">
    <property type="entry name" value="aa-tRNA-synth_II/BPL/LPL"/>
</dbReference>
<evidence type="ECO:0000256" key="2">
    <source>
        <dbReference type="ARBA" id="ARBA00010207"/>
    </source>
</evidence>
<dbReference type="GO" id="GO:0000287">
    <property type="term" value="F:magnesium ion binding"/>
    <property type="evidence" value="ECO:0007669"/>
    <property type="project" value="UniProtKB-UniRule"/>
</dbReference>
<dbReference type="HAMAP" id="MF_00281">
    <property type="entry name" value="Phe_tRNA_synth_alpha1"/>
    <property type="match status" value="1"/>
</dbReference>
<feature type="binding site" evidence="13">
    <location>
        <position position="260"/>
    </location>
    <ligand>
        <name>Mg(2+)</name>
        <dbReference type="ChEBI" id="CHEBI:18420"/>
        <note>shared with beta subunit</note>
    </ligand>
</feature>
<feature type="domain" description="Aminoacyl-transfer RNA synthetases class-II family profile" evidence="14">
    <location>
        <begin position="114"/>
        <end position="344"/>
    </location>
</feature>
<keyword evidence="16" id="KW-1185">Reference proteome</keyword>
<dbReference type="InterPro" id="IPR006195">
    <property type="entry name" value="aa-tRNA-synth_II"/>
</dbReference>
<comment type="subcellular location">
    <subcellularLocation>
        <location evidence="1 13">Cytoplasm</location>
    </subcellularLocation>
</comment>
<dbReference type="InterPro" id="IPR022911">
    <property type="entry name" value="Phe_tRNA_ligase_alpha1_bac"/>
</dbReference>